<gene>
    <name evidence="1" type="ORF">E2562_016491</name>
</gene>
<dbReference type="Proteomes" id="UP000479710">
    <property type="component" value="Unassembled WGS sequence"/>
</dbReference>
<feature type="non-terminal residue" evidence="1">
    <location>
        <position position="1"/>
    </location>
</feature>
<evidence type="ECO:0000313" key="2">
    <source>
        <dbReference type="Proteomes" id="UP000479710"/>
    </source>
</evidence>
<dbReference type="AlphaFoldDB" id="A0A6G1BK33"/>
<reference evidence="1 2" key="1">
    <citation type="submission" date="2019-11" db="EMBL/GenBank/DDBJ databases">
        <title>Whole genome sequence of Oryza granulata.</title>
        <authorList>
            <person name="Li W."/>
        </authorList>
    </citation>
    <scope>NUCLEOTIDE SEQUENCE [LARGE SCALE GENOMIC DNA]</scope>
    <source>
        <strain evidence="2">cv. Menghai</strain>
        <tissue evidence="1">Leaf</tissue>
    </source>
</reference>
<comment type="caution">
    <text evidence="1">The sequence shown here is derived from an EMBL/GenBank/DDBJ whole genome shotgun (WGS) entry which is preliminary data.</text>
</comment>
<sequence length="79" mass="8588">LLVILQGIGQWACAEEGGVPVVDHVVVATMEEDMDIQEGDAATYTQTTNLNKKGYLLFHSDKQMNGDGEGRAFMALFVV</sequence>
<organism evidence="1 2">
    <name type="scientific">Oryza meyeriana var. granulata</name>
    <dbReference type="NCBI Taxonomy" id="110450"/>
    <lineage>
        <taxon>Eukaryota</taxon>
        <taxon>Viridiplantae</taxon>
        <taxon>Streptophyta</taxon>
        <taxon>Embryophyta</taxon>
        <taxon>Tracheophyta</taxon>
        <taxon>Spermatophyta</taxon>
        <taxon>Magnoliopsida</taxon>
        <taxon>Liliopsida</taxon>
        <taxon>Poales</taxon>
        <taxon>Poaceae</taxon>
        <taxon>BOP clade</taxon>
        <taxon>Oryzoideae</taxon>
        <taxon>Oryzeae</taxon>
        <taxon>Oryzinae</taxon>
        <taxon>Oryza</taxon>
        <taxon>Oryza meyeriana</taxon>
    </lineage>
</organism>
<evidence type="ECO:0000313" key="1">
    <source>
        <dbReference type="EMBL" id="KAF0888695.1"/>
    </source>
</evidence>
<protein>
    <submittedName>
        <fullName evidence="1">Uncharacterized protein</fullName>
    </submittedName>
</protein>
<accession>A0A6G1BK33</accession>
<proteinExistence type="predicted"/>
<name>A0A6G1BK33_9ORYZ</name>
<keyword evidence="2" id="KW-1185">Reference proteome</keyword>
<dbReference type="EMBL" id="SPHZ02000012">
    <property type="protein sequence ID" value="KAF0888695.1"/>
    <property type="molecule type" value="Genomic_DNA"/>
</dbReference>